<proteinExistence type="predicted"/>
<gene>
    <name evidence="2" type="ORF">BOVATA_016100</name>
</gene>
<evidence type="ECO:0000313" key="2">
    <source>
        <dbReference type="EMBL" id="GBE60117.1"/>
    </source>
</evidence>
<organism evidence="2 3">
    <name type="scientific">Babesia ovata</name>
    <dbReference type="NCBI Taxonomy" id="189622"/>
    <lineage>
        <taxon>Eukaryota</taxon>
        <taxon>Sar</taxon>
        <taxon>Alveolata</taxon>
        <taxon>Apicomplexa</taxon>
        <taxon>Aconoidasida</taxon>
        <taxon>Piroplasmida</taxon>
        <taxon>Babesiidae</taxon>
        <taxon>Babesia</taxon>
    </lineage>
</organism>
<dbReference type="RefSeq" id="XP_028866360.1">
    <property type="nucleotide sequence ID" value="XM_029010527.1"/>
</dbReference>
<evidence type="ECO:0000313" key="3">
    <source>
        <dbReference type="Proteomes" id="UP000236319"/>
    </source>
</evidence>
<feature type="region of interest" description="Disordered" evidence="1">
    <location>
        <begin position="80"/>
        <end position="100"/>
    </location>
</feature>
<dbReference type="AlphaFoldDB" id="A0A2H6KAU1"/>
<protein>
    <submittedName>
        <fullName evidence="2">Ubiquitin-ligase e3 component, putative</fullName>
    </submittedName>
</protein>
<dbReference type="VEuPathDB" id="PiroplasmaDB:BOVATA_016100"/>
<sequence>MAATPESDGPGEGASSTVLLKRPLFVLNKAQHEIYLTGRQPTCVYYERALYLLRWRLSRLPELCSRQFLQDNFLNRNTGTMGNRAKLPEQHGRSVGDAQQVSSAFSKRNEMPPRGIGDCVVLYGTGRCVTRALFVLHDLYEHVKDLYVEAQSRFRRRPVRVLCAECSATPLDAPDARVKHGLDDGCAGCEEATNKALEVIVKRILQVEISTGSVACCDDVYSYASRESSSSSGENFYPMRSTDAVVTVSQRERMISSIKICIRVASK</sequence>
<dbReference type="Proteomes" id="UP000236319">
    <property type="component" value="Unassembled WGS sequence"/>
</dbReference>
<dbReference type="EMBL" id="BDSA01000002">
    <property type="protein sequence ID" value="GBE60117.1"/>
    <property type="molecule type" value="Genomic_DNA"/>
</dbReference>
<evidence type="ECO:0000256" key="1">
    <source>
        <dbReference type="SAM" id="MobiDB-lite"/>
    </source>
</evidence>
<reference evidence="2 3" key="1">
    <citation type="journal article" date="2017" name="BMC Genomics">
        <title>Whole-genome assembly of Babesia ovata and comparative genomics between closely related pathogens.</title>
        <authorList>
            <person name="Yamagishi J."/>
            <person name="Asada M."/>
            <person name="Hakimi H."/>
            <person name="Tanaka T.Q."/>
            <person name="Sugimoto C."/>
            <person name="Kawazu S."/>
        </authorList>
    </citation>
    <scope>NUCLEOTIDE SEQUENCE [LARGE SCALE GENOMIC DNA]</scope>
    <source>
        <strain evidence="2 3">Miyake</strain>
    </source>
</reference>
<accession>A0A2H6KAU1</accession>
<dbReference type="GO" id="GO:0016874">
    <property type="term" value="F:ligase activity"/>
    <property type="evidence" value="ECO:0007669"/>
    <property type="project" value="UniProtKB-KW"/>
</dbReference>
<name>A0A2H6KAU1_9APIC</name>
<dbReference type="GeneID" id="39873887"/>
<keyword evidence="2" id="KW-0436">Ligase</keyword>
<dbReference type="OrthoDB" id="416729at2759"/>
<keyword evidence="3" id="KW-1185">Reference proteome</keyword>
<comment type="caution">
    <text evidence="2">The sequence shown here is derived from an EMBL/GenBank/DDBJ whole genome shotgun (WGS) entry which is preliminary data.</text>
</comment>